<keyword evidence="1" id="KW-0812">Transmembrane</keyword>
<keyword evidence="1" id="KW-0472">Membrane</keyword>
<evidence type="ECO:0000313" key="4">
    <source>
        <dbReference type="Proteomes" id="UP000663834"/>
    </source>
</evidence>
<accession>A0A815XR62</accession>
<feature type="transmembrane region" description="Helical" evidence="1">
    <location>
        <begin position="226"/>
        <end position="251"/>
    </location>
</feature>
<dbReference type="Proteomes" id="UP000663834">
    <property type="component" value="Unassembled WGS sequence"/>
</dbReference>
<feature type="transmembrane region" description="Helical" evidence="1">
    <location>
        <begin position="6"/>
        <end position="26"/>
    </location>
</feature>
<dbReference type="SUPFAM" id="SSF81321">
    <property type="entry name" value="Family A G protein-coupled receptor-like"/>
    <property type="match status" value="1"/>
</dbReference>
<feature type="transmembrane region" description="Helical" evidence="1">
    <location>
        <begin position="105"/>
        <end position="124"/>
    </location>
</feature>
<evidence type="ECO:0008006" key="5">
    <source>
        <dbReference type="Google" id="ProtNLM"/>
    </source>
</evidence>
<evidence type="ECO:0000256" key="1">
    <source>
        <dbReference type="SAM" id="Phobius"/>
    </source>
</evidence>
<dbReference type="Gene3D" id="1.20.1070.10">
    <property type="entry name" value="Rhodopsin 7-helix transmembrane proteins"/>
    <property type="match status" value="1"/>
</dbReference>
<feature type="transmembrane region" description="Helical" evidence="1">
    <location>
        <begin position="38"/>
        <end position="57"/>
    </location>
</feature>
<evidence type="ECO:0000313" key="2">
    <source>
        <dbReference type="EMBL" id="CAF1560730.1"/>
    </source>
</evidence>
<feature type="transmembrane region" description="Helical" evidence="1">
    <location>
        <begin position="136"/>
        <end position="163"/>
    </location>
</feature>
<organism evidence="2 4">
    <name type="scientific">Rotaria magnacalcarata</name>
    <dbReference type="NCBI Taxonomy" id="392030"/>
    <lineage>
        <taxon>Eukaryota</taxon>
        <taxon>Metazoa</taxon>
        <taxon>Spiralia</taxon>
        <taxon>Gnathifera</taxon>
        <taxon>Rotifera</taxon>
        <taxon>Eurotatoria</taxon>
        <taxon>Bdelloidea</taxon>
        <taxon>Philodinida</taxon>
        <taxon>Philodinidae</taxon>
        <taxon>Rotaria</taxon>
    </lineage>
</organism>
<dbReference type="Proteomes" id="UP000663824">
    <property type="component" value="Unassembled WGS sequence"/>
</dbReference>
<gene>
    <name evidence="2" type="ORF">KQP761_LOCUS18351</name>
    <name evidence="3" type="ORF">MBJ925_LOCUS27636</name>
</gene>
<protein>
    <recommendedName>
        <fullName evidence="5">G-protein coupled receptors family 1 profile domain-containing protein</fullName>
    </recommendedName>
</protein>
<name>A0A815XR62_9BILA</name>
<dbReference type="OrthoDB" id="9988505at2759"/>
<feature type="transmembrane region" description="Helical" evidence="1">
    <location>
        <begin position="184"/>
        <end position="206"/>
    </location>
</feature>
<reference evidence="2" key="1">
    <citation type="submission" date="2021-02" db="EMBL/GenBank/DDBJ databases">
        <authorList>
            <person name="Nowell W R."/>
        </authorList>
    </citation>
    <scope>NUCLEOTIDE SEQUENCE</scope>
</reference>
<dbReference type="EMBL" id="CAJNRE010014789">
    <property type="protein sequence ID" value="CAF2131242.1"/>
    <property type="molecule type" value="Genomic_DNA"/>
</dbReference>
<keyword evidence="1" id="KW-1133">Transmembrane helix</keyword>
<dbReference type="EMBL" id="CAJNOW010009301">
    <property type="protein sequence ID" value="CAF1560730.1"/>
    <property type="molecule type" value="Genomic_DNA"/>
</dbReference>
<sequence>MHARCFGIPVLCFGILGHMLNIFIFSTVSSYHQIPSTFYLWCTVIANFIHLTIAMTSRSLMMGYGYDLTPLTLDSFATFDQFLITSRSVRLRNFSSFKKTHRITVGFVIFWHIHTIPFLVYNQIQLDICIISNQLLAIYWSYIFFFAVLLAIPTVTLVTFSFLTYKNLHRLTNIGQLVGSDQQLVKIICLPLTLVVMATIPFGIYNAYILATSSNYKNAEQIDRDFLFLTVTSLMGLFNFGVRSFYIFIVASSRFRRVVRERLFSCRKNSNDIRPTTICPNKPP</sequence>
<evidence type="ECO:0000313" key="3">
    <source>
        <dbReference type="EMBL" id="CAF2131242.1"/>
    </source>
</evidence>
<proteinExistence type="predicted"/>
<comment type="caution">
    <text evidence="2">The sequence shown here is derived from an EMBL/GenBank/DDBJ whole genome shotgun (WGS) entry which is preliminary data.</text>
</comment>
<dbReference type="AlphaFoldDB" id="A0A815XR62"/>